<sequence length="83" mass="9843">MTSLGAAQRCRDDCNRYPNVEVCGHYKRRGRDLQCSFKKQCKLEFYACKKREHLIGPWCNIQIIDHRQIIIIFYFGVGMLEDD</sequence>
<protein>
    <submittedName>
        <fullName evidence="1">Uncharacterized protein</fullName>
    </submittedName>
</protein>
<reference evidence="1 2" key="1">
    <citation type="journal article" date="2007" name="Nature">
        <title>Evolution of genes and genomes on the Drosophila phylogeny.</title>
        <authorList>
            <consortium name="Drosophila 12 Genomes Consortium"/>
            <person name="Clark A.G."/>
            <person name="Eisen M.B."/>
            <person name="Smith D.R."/>
            <person name="Bergman C.M."/>
            <person name="Oliver B."/>
            <person name="Markow T.A."/>
            <person name="Kaufman T.C."/>
            <person name="Kellis M."/>
            <person name="Gelbart W."/>
            <person name="Iyer V.N."/>
            <person name="Pollard D.A."/>
            <person name="Sackton T.B."/>
            <person name="Larracuente A.M."/>
            <person name="Singh N.D."/>
            <person name="Abad J.P."/>
            <person name="Abt D.N."/>
            <person name="Adryan B."/>
            <person name="Aguade M."/>
            <person name="Akashi H."/>
            <person name="Anderson W.W."/>
            <person name="Aquadro C.F."/>
            <person name="Ardell D.H."/>
            <person name="Arguello R."/>
            <person name="Artieri C.G."/>
            <person name="Barbash D.A."/>
            <person name="Barker D."/>
            <person name="Barsanti P."/>
            <person name="Batterham P."/>
            <person name="Batzoglou S."/>
            <person name="Begun D."/>
            <person name="Bhutkar A."/>
            <person name="Blanco E."/>
            <person name="Bosak S.A."/>
            <person name="Bradley R.K."/>
            <person name="Brand A.D."/>
            <person name="Brent M.R."/>
            <person name="Brooks A.N."/>
            <person name="Brown R.H."/>
            <person name="Butlin R.K."/>
            <person name="Caggese C."/>
            <person name="Calvi B.R."/>
            <person name="Bernardo de Carvalho A."/>
            <person name="Caspi A."/>
            <person name="Castrezana S."/>
            <person name="Celniker S.E."/>
            <person name="Chang J.L."/>
            <person name="Chapple C."/>
            <person name="Chatterji S."/>
            <person name="Chinwalla A."/>
            <person name="Civetta A."/>
            <person name="Clifton S.W."/>
            <person name="Comeron J.M."/>
            <person name="Costello J.C."/>
            <person name="Coyne J.A."/>
            <person name="Daub J."/>
            <person name="David R.G."/>
            <person name="Delcher A.L."/>
            <person name="Delehaunty K."/>
            <person name="Do C.B."/>
            <person name="Ebling H."/>
            <person name="Edwards K."/>
            <person name="Eickbush T."/>
            <person name="Evans J.D."/>
            <person name="Filipski A."/>
            <person name="Findeiss S."/>
            <person name="Freyhult E."/>
            <person name="Fulton L."/>
            <person name="Fulton R."/>
            <person name="Garcia A.C."/>
            <person name="Gardiner A."/>
            <person name="Garfield D.A."/>
            <person name="Garvin B.E."/>
            <person name="Gibson G."/>
            <person name="Gilbert D."/>
            <person name="Gnerre S."/>
            <person name="Godfrey J."/>
            <person name="Good R."/>
            <person name="Gotea V."/>
            <person name="Gravely B."/>
            <person name="Greenberg A.J."/>
            <person name="Griffiths-Jones S."/>
            <person name="Gross S."/>
            <person name="Guigo R."/>
            <person name="Gustafson E.A."/>
            <person name="Haerty W."/>
            <person name="Hahn M.W."/>
            <person name="Halligan D.L."/>
            <person name="Halpern A.L."/>
            <person name="Halter G.M."/>
            <person name="Han M.V."/>
            <person name="Heger A."/>
            <person name="Hillier L."/>
            <person name="Hinrichs A.S."/>
            <person name="Holmes I."/>
            <person name="Hoskins R.A."/>
            <person name="Hubisz M.J."/>
            <person name="Hultmark D."/>
            <person name="Huntley M.A."/>
            <person name="Jaffe D.B."/>
            <person name="Jagadeeshan S."/>
            <person name="Jeck W.R."/>
            <person name="Johnson J."/>
            <person name="Jones C.D."/>
            <person name="Jordan W.C."/>
            <person name="Karpen G.H."/>
            <person name="Kataoka E."/>
            <person name="Keightley P.D."/>
            <person name="Kheradpour P."/>
            <person name="Kirkness E.F."/>
            <person name="Koerich L.B."/>
            <person name="Kristiansen K."/>
            <person name="Kudrna D."/>
            <person name="Kulathinal R.J."/>
            <person name="Kumar S."/>
            <person name="Kwok R."/>
            <person name="Lander E."/>
            <person name="Langley C.H."/>
            <person name="Lapoint R."/>
            <person name="Lazzaro B.P."/>
            <person name="Lee S.J."/>
            <person name="Levesque L."/>
            <person name="Li R."/>
            <person name="Lin C.F."/>
            <person name="Lin M.F."/>
            <person name="Lindblad-Toh K."/>
            <person name="Llopart A."/>
            <person name="Long M."/>
            <person name="Low L."/>
            <person name="Lozovsky E."/>
            <person name="Lu J."/>
            <person name="Luo M."/>
            <person name="Machado C.A."/>
            <person name="Makalowski W."/>
            <person name="Marzo M."/>
            <person name="Matsuda M."/>
            <person name="Matzkin L."/>
            <person name="McAllister B."/>
            <person name="McBride C.S."/>
            <person name="McKernan B."/>
            <person name="McKernan K."/>
            <person name="Mendez-Lago M."/>
            <person name="Minx P."/>
            <person name="Mollenhauer M.U."/>
            <person name="Montooth K."/>
            <person name="Mount S.M."/>
            <person name="Mu X."/>
            <person name="Myers E."/>
            <person name="Negre B."/>
            <person name="Newfeld S."/>
            <person name="Nielsen R."/>
            <person name="Noor M.A."/>
            <person name="O'Grady P."/>
            <person name="Pachter L."/>
            <person name="Papaceit M."/>
            <person name="Parisi M.J."/>
            <person name="Parisi M."/>
            <person name="Parts L."/>
            <person name="Pedersen J.S."/>
            <person name="Pesole G."/>
            <person name="Phillippy A.M."/>
            <person name="Ponting C.P."/>
            <person name="Pop M."/>
            <person name="Porcelli D."/>
            <person name="Powell J.R."/>
            <person name="Prohaska S."/>
            <person name="Pruitt K."/>
            <person name="Puig M."/>
            <person name="Quesneville H."/>
            <person name="Ram K.R."/>
            <person name="Rand D."/>
            <person name="Rasmussen M.D."/>
            <person name="Reed L.K."/>
            <person name="Reenan R."/>
            <person name="Reily A."/>
            <person name="Remington K.A."/>
            <person name="Rieger T.T."/>
            <person name="Ritchie M.G."/>
            <person name="Robin C."/>
            <person name="Rogers Y.H."/>
            <person name="Rohde C."/>
            <person name="Rozas J."/>
            <person name="Rubenfield M.J."/>
            <person name="Ruiz A."/>
            <person name="Russo S."/>
            <person name="Salzberg S.L."/>
            <person name="Sanchez-Gracia A."/>
            <person name="Saranga D.J."/>
            <person name="Sato H."/>
            <person name="Schaeffer S.W."/>
            <person name="Schatz M.C."/>
            <person name="Schlenke T."/>
            <person name="Schwartz R."/>
            <person name="Segarra C."/>
            <person name="Singh R.S."/>
            <person name="Sirot L."/>
            <person name="Sirota M."/>
            <person name="Sisneros N.B."/>
            <person name="Smith C.D."/>
            <person name="Smith T.F."/>
            <person name="Spieth J."/>
            <person name="Stage D.E."/>
            <person name="Stark A."/>
            <person name="Stephan W."/>
            <person name="Strausberg R.L."/>
            <person name="Strempel S."/>
            <person name="Sturgill D."/>
            <person name="Sutton G."/>
            <person name="Sutton G.G."/>
            <person name="Tao W."/>
            <person name="Teichmann S."/>
            <person name="Tobari Y.N."/>
            <person name="Tomimura Y."/>
            <person name="Tsolas J.M."/>
            <person name="Valente V.L."/>
            <person name="Venter E."/>
            <person name="Venter J.C."/>
            <person name="Vicario S."/>
            <person name="Vieira F.G."/>
            <person name="Vilella A.J."/>
            <person name="Villasante A."/>
            <person name="Walenz B."/>
            <person name="Wang J."/>
            <person name="Wasserman M."/>
            <person name="Watts T."/>
            <person name="Wilson D."/>
            <person name="Wilson R.K."/>
            <person name="Wing R.A."/>
            <person name="Wolfner M.F."/>
            <person name="Wong A."/>
            <person name="Wong G.K."/>
            <person name="Wu C.I."/>
            <person name="Wu G."/>
            <person name="Yamamoto D."/>
            <person name="Yang H.P."/>
            <person name="Yang S.P."/>
            <person name="Yorke J.A."/>
            <person name="Yoshida K."/>
            <person name="Zdobnov E."/>
            <person name="Zhang P."/>
            <person name="Zhang Y."/>
            <person name="Zimin A.V."/>
            <person name="Baldwin J."/>
            <person name="Abdouelleil A."/>
            <person name="Abdulkadir J."/>
            <person name="Abebe A."/>
            <person name="Abera B."/>
            <person name="Abreu J."/>
            <person name="Acer S.C."/>
            <person name="Aftuck L."/>
            <person name="Alexander A."/>
            <person name="An P."/>
            <person name="Anderson E."/>
            <person name="Anderson S."/>
            <person name="Arachi H."/>
            <person name="Azer M."/>
            <person name="Bachantsang P."/>
            <person name="Barry A."/>
            <person name="Bayul T."/>
            <person name="Berlin A."/>
            <person name="Bessette D."/>
            <person name="Bloom T."/>
            <person name="Blye J."/>
            <person name="Boguslavskiy L."/>
            <person name="Bonnet C."/>
            <person name="Boukhgalter B."/>
            <person name="Bourzgui I."/>
            <person name="Brown A."/>
            <person name="Cahill P."/>
            <person name="Channer S."/>
            <person name="Cheshatsang Y."/>
            <person name="Chuda L."/>
            <person name="Citroen M."/>
            <person name="Collymore A."/>
            <person name="Cooke P."/>
            <person name="Costello M."/>
            <person name="D'Aco K."/>
            <person name="Daza R."/>
            <person name="De Haan G."/>
            <person name="DeGray S."/>
            <person name="DeMaso C."/>
            <person name="Dhargay N."/>
            <person name="Dooley K."/>
            <person name="Dooley E."/>
            <person name="Doricent M."/>
            <person name="Dorje P."/>
            <person name="Dorjee K."/>
            <person name="Dupes A."/>
            <person name="Elong R."/>
            <person name="Falk J."/>
            <person name="Farina A."/>
            <person name="Faro S."/>
            <person name="Ferguson D."/>
            <person name="Fisher S."/>
            <person name="Foley C.D."/>
            <person name="Franke A."/>
            <person name="Friedrich D."/>
            <person name="Gadbois L."/>
            <person name="Gearin G."/>
            <person name="Gearin C.R."/>
            <person name="Giannoukos G."/>
            <person name="Goode T."/>
            <person name="Graham J."/>
            <person name="Grandbois E."/>
            <person name="Grewal S."/>
            <person name="Gyaltsen K."/>
            <person name="Hafez N."/>
            <person name="Hagos B."/>
            <person name="Hall J."/>
            <person name="Henson C."/>
            <person name="Hollinger A."/>
            <person name="Honan T."/>
            <person name="Huard M.D."/>
            <person name="Hughes L."/>
            <person name="Hurhula B."/>
            <person name="Husby M.E."/>
            <person name="Kamat A."/>
            <person name="Kanga B."/>
            <person name="Kashin S."/>
            <person name="Khazanovich D."/>
            <person name="Kisner P."/>
            <person name="Lance K."/>
            <person name="Lara M."/>
            <person name="Lee W."/>
            <person name="Lennon N."/>
            <person name="Letendre F."/>
            <person name="LeVine R."/>
            <person name="Lipovsky A."/>
            <person name="Liu X."/>
            <person name="Liu J."/>
            <person name="Liu S."/>
            <person name="Lokyitsang T."/>
            <person name="Lokyitsang Y."/>
            <person name="Lubonja R."/>
            <person name="Lui A."/>
            <person name="MacDonald P."/>
            <person name="Magnisalis V."/>
            <person name="Maru K."/>
            <person name="Matthews C."/>
            <person name="McCusker W."/>
            <person name="McDonough S."/>
            <person name="Mehta T."/>
            <person name="Meldrim J."/>
            <person name="Meneus L."/>
            <person name="Mihai O."/>
            <person name="Mihalev A."/>
            <person name="Mihova T."/>
            <person name="Mittelman R."/>
            <person name="Mlenga V."/>
            <person name="Montmayeur A."/>
            <person name="Mulrain L."/>
            <person name="Navidi A."/>
            <person name="Naylor J."/>
            <person name="Negash T."/>
            <person name="Nguyen T."/>
            <person name="Nguyen N."/>
            <person name="Nicol R."/>
            <person name="Norbu C."/>
            <person name="Norbu N."/>
            <person name="Novod N."/>
            <person name="O'Neill B."/>
            <person name="Osman S."/>
            <person name="Markiewicz E."/>
            <person name="Oyono O.L."/>
            <person name="Patti C."/>
            <person name="Phunkhang P."/>
            <person name="Pierre F."/>
            <person name="Priest M."/>
            <person name="Raghuraman S."/>
            <person name="Rege F."/>
            <person name="Reyes R."/>
            <person name="Rise C."/>
            <person name="Rogov P."/>
            <person name="Ross K."/>
            <person name="Ryan E."/>
            <person name="Settipalli S."/>
            <person name="Shea T."/>
            <person name="Sherpa N."/>
            <person name="Shi L."/>
            <person name="Shih D."/>
            <person name="Sparrow T."/>
            <person name="Spaulding J."/>
            <person name="Stalker J."/>
            <person name="Stange-Thomann N."/>
            <person name="Stavropoulos S."/>
            <person name="Stone C."/>
            <person name="Strader C."/>
            <person name="Tesfaye S."/>
            <person name="Thomson T."/>
            <person name="Thoulutsang Y."/>
            <person name="Thoulutsang D."/>
            <person name="Topham K."/>
            <person name="Topping I."/>
            <person name="Tsamla T."/>
            <person name="Vassiliev H."/>
            <person name="Vo A."/>
            <person name="Wangchuk T."/>
            <person name="Wangdi T."/>
            <person name="Weiand M."/>
            <person name="Wilkinson J."/>
            <person name="Wilson A."/>
            <person name="Yadav S."/>
            <person name="Young G."/>
            <person name="Yu Q."/>
            <person name="Zembek L."/>
            <person name="Zhong D."/>
            <person name="Zimmer A."/>
            <person name="Zwirko Z."/>
            <person name="Jaffe D.B."/>
            <person name="Alvarez P."/>
            <person name="Brockman W."/>
            <person name="Butler J."/>
            <person name="Chin C."/>
            <person name="Gnerre S."/>
            <person name="Grabherr M."/>
            <person name="Kleber M."/>
            <person name="Mauceli E."/>
            <person name="MacCallum I."/>
        </authorList>
    </citation>
    <scope>NUCLEOTIDE SEQUENCE [LARGE SCALE GENOMIC DNA]</scope>
    <source>
        <strain evidence="2">Tucson 14030-0811.24</strain>
    </source>
</reference>
<dbReference type="AlphaFoldDB" id="A0A0Q9WUK4"/>
<keyword evidence="2" id="KW-1185">Reference proteome</keyword>
<organism evidence="1 2">
    <name type="scientific">Drosophila willistoni</name>
    <name type="common">Fruit fly</name>
    <dbReference type="NCBI Taxonomy" id="7260"/>
    <lineage>
        <taxon>Eukaryota</taxon>
        <taxon>Metazoa</taxon>
        <taxon>Ecdysozoa</taxon>
        <taxon>Arthropoda</taxon>
        <taxon>Hexapoda</taxon>
        <taxon>Insecta</taxon>
        <taxon>Pterygota</taxon>
        <taxon>Neoptera</taxon>
        <taxon>Endopterygota</taxon>
        <taxon>Diptera</taxon>
        <taxon>Brachycera</taxon>
        <taxon>Muscomorpha</taxon>
        <taxon>Ephydroidea</taxon>
        <taxon>Drosophilidae</taxon>
        <taxon>Drosophila</taxon>
        <taxon>Sophophora</taxon>
    </lineage>
</organism>
<evidence type="ECO:0000313" key="1">
    <source>
        <dbReference type="EMBL" id="KRF99845.1"/>
    </source>
</evidence>
<dbReference type="InParanoid" id="A0A0Q9WUK4"/>
<accession>A0A0Q9WUK4</accession>
<dbReference type="Proteomes" id="UP000007798">
    <property type="component" value="Unassembled WGS sequence"/>
</dbReference>
<dbReference type="EMBL" id="CH964272">
    <property type="protein sequence ID" value="KRF99845.1"/>
    <property type="molecule type" value="Genomic_DNA"/>
</dbReference>
<evidence type="ECO:0000313" key="2">
    <source>
        <dbReference type="Proteomes" id="UP000007798"/>
    </source>
</evidence>
<name>A0A0Q9WUK4_DROWI</name>
<proteinExistence type="predicted"/>
<gene>
    <name evidence="1" type="primary">Dwil\GK27077</name>
    <name evidence="1" type="ORF">Dwil_GK27077</name>
</gene>